<reference evidence="1" key="2">
    <citation type="submission" date="2020-09" db="EMBL/GenBank/DDBJ databases">
        <authorList>
            <person name="Sun Q."/>
            <person name="Zhou Y."/>
        </authorList>
    </citation>
    <scope>NUCLEOTIDE SEQUENCE</scope>
    <source>
        <strain evidence="1">CGMCC 1.12919</strain>
    </source>
</reference>
<comment type="caution">
    <text evidence="1">The sequence shown here is derived from an EMBL/GenBank/DDBJ whole genome shotgun (WGS) entry which is preliminary data.</text>
</comment>
<dbReference type="InterPro" id="IPR018755">
    <property type="entry name" value="Phage_Mu_Gp48"/>
</dbReference>
<proteinExistence type="predicted"/>
<accession>A0A916UWJ3</accession>
<evidence type="ECO:0000313" key="2">
    <source>
        <dbReference type="Proteomes" id="UP000637002"/>
    </source>
</evidence>
<organism evidence="1 2">
    <name type="scientific">Chelatococcus reniformis</name>
    <dbReference type="NCBI Taxonomy" id="1494448"/>
    <lineage>
        <taxon>Bacteria</taxon>
        <taxon>Pseudomonadati</taxon>
        <taxon>Pseudomonadota</taxon>
        <taxon>Alphaproteobacteria</taxon>
        <taxon>Hyphomicrobiales</taxon>
        <taxon>Chelatococcaceae</taxon>
        <taxon>Chelatococcus</taxon>
    </lineage>
</organism>
<gene>
    <name evidence="1" type="ORF">GCM10010994_55100</name>
</gene>
<dbReference type="AlphaFoldDB" id="A0A916UWJ3"/>
<name>A0A916UWJ3_9HYPH</name>
<dbReference type="Proteomes" id="UP000637002">
    <property type="component" value="Unassembled WGS sequence"/>
</dbReference>
<dbReference type="Pfam" id="PF10076">
    <property type="entry name" value="Phage_Mu_Gp48"/>
    <property type="match status" value="1"/>
</dbReference>
<sequence>MPWITAAGELFSSSVQLTADFVDSDDGTKFWRRSGDDYAEALANLLPVGVAWPRDPESVLMQLVAGLAQTWGLVDGRAADLLQIESDPRYADEMLPDWERAFGLPDPCVVEPQTEDDRRQALVVKMTFVGRQDRGFFTGIAAALGYRLRITEHAPFMAGLSQCGDTRDADGDWRWEIGPPEIRFVWTVRVLEVPEGALATDIDCIYRRYKPAHTDFVLDLGAVTP</sequence>
<dbReference type="EMBL" id="BMGG01000011">
    <property type="protein sequence ID" value="GGC90244.1"/>
    <property type="molecule type" value="Genomic_DNA"/>
</dbReference>
<reference evidence="1" key="1">
    <citation type="journal article" date="2014" name="Int. J. Syst. Evol. Microbiol.">
        <title>Complete genome sequence of Corynebacterium casei LMG S-19264T (=DSM 44701T), isolated from a smear-ripened cheese.</title>
        <authorList>
            <consortium name="US DOE Joint Genome Institute (JGI-PGF)"/>
            <person name="Walter F."/>
            <person name="Albersmeier A."/>
            <person name="Kalinowski J."/>
            <person name="Ruckert C."/>
        </authorList>
    </citation>
    <scope>NUCLEOTIDE SEQUENCE</scope>
    <source>
        <strain evidence="1">CGMCC 1.12919</strain>
    </source>
</reference>
<keyword evidence="2" id="KW-1185">Reference proteome</keyword>
<dbReference type="RefSeq" id="WP_188612378.1">
    <property type="nucleotide sequence ID" value="NZ_BMGG01000011.1"/>
</dbReference>
<evidence type="ECO:0000313" key="1">
    <source>
        <dbReference type="EMBL" id="GGC90244.1"/>
    </source>
</evidence>
<protein>
    <submittedName>
        <fullName evidence="1">Tail protein</fullName>
    </submittedName>
</protein>